<evidence type="ECO:0000313" key="3">
    <source>
        <dbReference type="Proteomes" id="UP000186905"/>
    </source>
</evidence>
<reference evidence="2 3" key="1">
    <citation type="submission" date="2016-09" db="EMBL/GenBank/DDBJ databases">
        <title>Photobacterium proteolyticum sp. nov. a protease producing bacterium isolated from ocean sediments of Laizhou Bay.</title>
        <authorList>
            <person name="Li Y."/>
        </authorList>
    </citation>
    <scope>NUCLEOTIDE SEQUENCE [LARGE SCALE GENOMIC DNA]</scope>
    <source>
        <strain evidence="2 3">13-12</strain>
    </source>
</reference>
<dbReference type="STRING" id="1903952.BIT28_08250"/>
<dbReference type="EMBL" id="MJIL01000086">
    <property type="protein sequence ID" value="OLQ73558.1"/>
    <property type="molecule type" value="Genomic_DNA"/>
</dbReference>
<name>A0A1Q9GGF5_9GAMM</name>
<comment type="caution">
    <text evidence="2">The sequence shown here is derived from an EMBL/GenBank/DDBJ whole genome shotgun (WGS) entry which is preliminary data.</text>
</comment>
<dbReference type="AlphaFoldDB" id="A0A1Q9GGF5"/>
<keyword evidence="3" id="KW-1185">Reference proteome</keyword>
<feature type="region of interest" description="Disordered" evidence="1">
    <location>
        <begin position="64"/>
        <end position="86"/>
    </location>
</feature>
<sequence length="165" mass="17521">MLRQLLCFKYKGLVEVFLTLTFAQLALGRGMAGSAYRIVQAQTVCFTGHRPGQQGTLVEAAGKSAQRVKRNRDDDGGRVGDVSAKQASERLGQPELTAELELVYQLAQGKVILAEPVELLPGRRLRQTTAALAGWLQCGGAASGAIGRPGKAAKTVPAPELFMSA</sequence>
<protein>
    <submittedName>
        <fullName evidence="2">Uncharacterized protein</fullName>
    </submittedName>
</protein>
<evidence type="ECO:0000313" key="2">
    <source>
        <dbReference type="EMBL" id="OLQ73558.1"/>
    </source>
</evidence>
<accession>A0A1Q9GGF5</accession>
<proteinExistence type="predicted"/>
<evidence type="ECO:0000256" key="1">
    <source>
        <dbReference type="SAM" id="MobiDB-lite"/>
    </source>
</evidence>
<dbReference type="Proteomes" id="UP000186905">
    <property type="component" value="Unassembled WGS sequence"/>
</dbReference>
<organism evidence="2 3">
    <name type="scientific">Photobacterium proteolyticum</name>
    <dbReference type="NCBI Taxonomy" id="1903952"/>
    <lineage>
        <taxon>Bacteria</taxon>
        <taxon>Pseudomonadati</taxon>
        <taxon>Pseudomonadota</taxon>
        <taxon>Gammaproteobacteria</taxon>
        <taxon>Vibrionales</taxon>
        <taxon>Vibrionaceae</taxon>
        <taxon>Photobacterium</taxon>
    </lineage>
</organism>
<gene>
    <name evidence="2" type="ORF">BIT28_08250</name>
</gene>